<feature type="transmembrane region" description="Helical" evidence="5">
    <location>
        <begin position="140"/>
        <end position="157"/>
    </location>
</feature>
<keyword evidence="4 5" id="KW-0472">Membrane</keyword>
<feature type="transmembrane region" description="Helical" evidence="5">
    <location>
        <begin position="113"/>
        <end position="133"/>
    </location>
</feature>
<feature type="transmembrane region" description="Helical" evidence="5">
    <location>
        <begin position="266"/>
        <end position="283"/>
    </location>
</feature>
<gene>
    <name evidence="7" type="ORF">SAMN05444372_1087</name>
</gene>
<name>A0A1M5LB52_9FLAO</name>
<feature type="domain" description="EamA" evidence="6">
    <location>
        <begin position="27"/>
        <end position="156"/>
    </location>
</feature>
<reference evidence="8" key="1">
    <citation type="submission" date="2016-11" db="EMBL/GenBank/DDBJ databases">
        <authorList>
            <person name="Varghese N."/>
            <person name="Submissions S."/>
        </authorList>
    </citation>
    <scope>NUCLEOTIDE SEQUENCE [LARGE SCALE GENOMIC DNA]</scope>
    <source>
        <strain evidence="8">DSM 17659</strain>
    </source>
</reference>
<dbReference type="InterPro" id="IPR050638">
    <property type="entry name" value="AA-Vitamin_Transporters"/>
</dbReference>
<dbReference type="Gene3D" id="1.10.3730.20">
    <property type="match status" value="1"/>
</dbReference>
<organism evidence="7 8">
    <name type="scientific">Flavobacterium micromati</name>
    <dbReference type="NCBI Taxonomy" id="229205"/>
    <lineage>
        <taxon>Bacteria</taxon>
        <taxon>Pseudomonadati</taxon>
        <taxon>Bacteroidota</taxon>
        <taxon>Flavobacteriia</taxon>
        <taxon>Flavobacteriales</taxon>
        <taxon>Flavobacteriaceae</taxon>
        <taxon>Flavobacterium</taxon>
    </lineage>
</organism>
<dbReference type="STRING" id="229205.SAMN05444372_1087"/>
<keyword evidence="8" id="KW-1185">Reference proteome</keyword>
<keyword evidence="2 5" id="KW-0812">Transmembrane</keyword>
<feature type="transmembrane region" description="Helical" evidence="5">
    <location>
        <begin position="289"/>
        <end position="309"/>
    </location>
</feature>
<feature type="transmembrane region" description="Helical" evidence="5">
    <location>
        <begin position="169"/>
        <end position="187"/>
    </location>
</feature>
<evidence type="ECO:0000256" key="1">
    <source>
        <dbReference type="ARBA" id="ARBA00004141"/>
    </source>
</evidence>
<feature type="transmembrane region" description="Helical" evidence="5">
    <location>
        <begin position="231"/>
        <end position="254"/>
    </location>
</feature>
<feature type="transmembrane region" description="Helical" evidence="5">
    <location>
        <begin position="199"/>
        <end position="219"/>
    </location>
</feature>
<dbReference type="AlphaFoldDB" id="A0A1M5LB52"/>
<evidence type="ECO:0000256" key="2">
    <source>
        <dbReference type="ARBA" id="ARBA00022692"/>
    </source>
</evidence>
<sequence length="320" mass="35520">MRNQICKVKTKIKNAVSSKINLIGLPILALCFVSFFWGTTWIASKIGVKHMPALQLVAIRQFIGGLLYISFFLFKKAAWPKGKQWKSILILSALNFVLSNALSTWGVKYISSGLGAIIAACVPLWIVIITFFRGERLSKFSVLGLIISFGGVCIIFYDHLHDFLIPNFRFGIIISIISTLTWAFGTLYTKKKAATFNPYFSLGLQMFLSSIIVFAYIGATGTAVKFSEIPAVSWWSIAYLVIFGSVLTFIAFIYALQNLPAEISTIYSYINPIVAILLGALLFDETLNTAIILGGTVTLFGLYLVNYSLRKSRKKNPEPS</sequence>
<dbReference type="PANTHER" id="PTHR32322">
    <property type="entry name" value="INNER MEMBRANE TRANSPORTER"/>
    <property type="match status" value="1"/>
</dbReference>
<dbReference type="GO" id="GO:0016020">
    <property type="term" value="C:membrane"/>
    <property type="evidence" value="ECO:0007669"/>
    <property type="project" value="UniProtKB-SubCell"/>
</dbReference>
<keyword evidence="3 5" id="KW-1133">Transmembrane helix</keyword>
<dbReference type="Proteomes" id="UP000184020">
    <property type="component" value="Unassembled WGS sequence"/>
</dbReference>
<protein>
    <submittedName>
        <fullName evidence="7">EamA domain-containing membrane protein RarD</fullName>
    </submittedName>
</protein>
<feature type="transmembrane region" description="Helical" evidence="5">
    <location>
        <begin position="54"/>
        <end position="74"/>
    </location>
</feature>
<evidence type="ECO:0000256" key="4">
    <source>
        <dbReference type="ARBA" id="ARBA00023136"/>
    </source>
</evidence>
<dbReference type="InterPro" id="IPR037185">
    <property type="entry name" value="EmrE-like"/>
</dbReference>
<evidence type="ECO:0000313" key="8">
    <source>
        <dbReference type="Proteomes" id="UP000184020"/>
    </source>
</evidence>
<evidence type="ECO:0000259" key="6">
    <source>
        <dbReference type="Pfam" id="PF00892"/>
    </source>
</evidence>
<dbReference type="SUPFAM" id="SSF103481">
    <property type="entry name" value="Multidrug resistance efflux transporter EmrE"/>
    <property type="match status" value="2"/>
</dbReference>
<accession>A0A1M5LB52</accession>
<dbReference type="InterPro" id="IPR000620">
    <property type="entry name" value="EamA_dom"/>
</dbReference>
<proteinExistence type="predicted"/>
<feature type="transmembrane region" description="Helical" evidence="5">
    <location>
        <begin position="86"/>
        <end position="107"/>
    </location>
</feature>
<dbReference type="Pfam" id="PF00892">
    <property type="entry name" value="EamA"/>
    <property type="match status" value="2"/>
</dbReference>
<feature type="domain" description="EamA" evidence="6">
    <location>
        <begin position="170"/>
        <end position="306"/>
    </location>
</feature>
<dbReference type="PANTHER" id="PTHR32322:SF14">
    <property type="entry name" value="PROTEIN PAGO"/>
    <property type="match status" value="1"/>
</dbReference>
<evidence type="ECO:0000313" key="7">
    <source>
        <dbReference type="EMBL" id="SHG62200.1"/>
    </source>
</evidence>
<comment type="subcellular location">
    <subcellularLocation>
        <location evidence="1">Membrane</location>
        <topology evidence="1">Multi-pass membrane protein</topology>
    </subcellularLocation>
</comment>
<feature type="transmembrane region" description="Helical" evidence="5">
    <location>
        <begin position="20"/>
        <end position="42"/>
    </location>
</feature>
<evidence type="ECO:0000256" key="3">
    <source>
        <dbReference type="ARBA" id="ARBA00022989"/>
    </source>
</evidence>
<dbReference type="EMBL" id="FQWF01000008">
    <property type="protein sequence ID" value="SHG62200.1"/>
    <property type="molecule type" value="Genomic_DNA"/>
</dbReference>
<evidence type="ECO:0000256" key="5">
    <source>
        <dbReference type="SAM" id="Phobius"/>
    </source>
</evidence>